<comment type="caution">
    <text evidence="1">The sequence shown here is derived from an EMBL/GenBank/DDBJ whole genome shotgun (WGS) entry which is preliminary data.</text>
</comment>
<dbReference type="InterPro" id="IPR010064">
    <property type="entry name" value="HK97-gp10_tail"/>
</dbReference>
<reference evidence="1 2" key="1">
    <citation type="submission" date="2018-11" db="EMBL/GenBank/DDBJ databases">
        <title>Species Designations Belie Phenotypic and Genotypic Heterogeneity in Oral Streptococci.</title>
        <authorList>
            <person name="Velsko I."/>
        </authorList>
    </citation>
    <scope>NUCLEOTIDE SEQUENCE [LARGE SCALE GENOMIC DNA]</scope>
    <source>
        <strain evidence="1 2">BCC41</strain>
    </source>
</reference>
<sequence>MSLTYRVKGLDKFLREVQRKGRQAPIAVDRELNRSSLRVERLAKLYAPWDTGWMSENIYSMQAKFMGYKVISPAYYSIYVELGTRKMAPQPFMHPAVQEEYPKLMSNLNKMFKR</sequence>
<evidence type="ECO:0008006" key="3">
    <source>
        <dbReference type="Google" id="ProtNLM"/>
    </source>
</evidence>
<accession>A0A3R9KLE1</accession>
<gene>
    <name evidence="1" type="ORF">D8791_08765</name>
</gene>
<proteinExistence type="predicted"/>
<dbReference type="EMBL" id="RJPT01000012">
    <property type="protein sequence ID" value="RSJ80032.1"/>
    <property type="molecule type" value="Genomic_DNA"/>
</dbReference>
<organism evidence="1 2">
    <name type="scientific">Streptococcus cristatus</name>
    <dbReference type="NCBI Taxonomy" id="45634"/>
    <lineage>
        <taxon>Bacteria</taxon>
        <taxon>Bacillati</taxon>
        <taxon>Bacillota</taxon>
        <taxon>Bacilli</taxon>
        <taxon>Lactobacillales</taxon>
        <taxon>Streptococcaceae</taxon>
        <taxon>Streptococcus</taxon>
    </lineage>
</organism>
<dbReference type="NCBIfam" id="TIGR01725">
    <property type="entry name" value="phge_HK97_gp10"/>
    <property type="match status" value="1"/>
</dbReference>
<evidence type="ECO:0000313" key="2">
    <source>
        <dbReference type="Proteomes" id="UP000272635"/>
    </source>
</evidence>
<name>A0A3R9KLE1_STRCR</name>
<evidence type="ECO:0000313" key="1">
    <source>
        <dbReference type="EMBL" id="RSJ80032.1"/>
    </source>
</evidence>
<protein>
    <recommendedName>
        <fullName evidence="3">Phage protein, HK97 gp10 family</fullName>
    </recommendedName>
</protein>
<dbReference type="RefSeq" id="WP_125447494.1">
    <property type="nucleotide sequence ID" value="NZ_RJPT01000012.1"/>
</dbReference>
<dbReference type="Proteomes" id="UP000272635">
    <property type="component" value="Unassembled WGS sequence"/>
</dbReference>
<dbReference type="AlphaFoldDB" id="A0A3R9KLE1"/>